<protein>
    <submittedName>
        <fullName evidence="2">Uncharacterized protein</fullName>
    </submittedName>
</protein>
<proteinExistence type="predicted"/>
<feature type="region of interest" description="Disordered" evidence="1">
    <location>
        <begin position="43"/>
        <end position="64"/>
    </location>
</feature>
<accession>A0A699VTE1</accession>
<comment type="caution">
    <text evidence="2">The sequence shown here is derived from an EMBL/GenBank/DDBJ whole genome shotgun (WGS) entry which is preliminary data.</text>
</comment>
<organism evidence="2">
    <name type="scientific">Tanacetum cinerariifolium</name>
    <name type="common">Dalmatian daisy</name>
    <name type="synonym">Chrysanthemum cinerariifolium</name>
    <dbReference type="NCBI Taxonomy" id="118510"/>
    <lineage>
        <taxon>Eukaryota</taxon>
        <taxon>Viridiplantae</taxon>
        <taxon>Streptophyta</taxon>
        <taxon>Embryophyta</taxon>
        <taxon>Tracheophyta</taxon>
        <taxon>Spermatophyta</taxon>
        <taxon>Magnoliopsida</taxon>
        <taxon>eudicotyledons</taxon>
        <taxon>Gunneridae</taxon>
        <taxon>Pentapetalae</taxon>
        <taxon>asterids</taxon>
        <taxon>campanulids</taxon>
        <taxon>Asterales</taxon>
        <taxon>Asteraceae</taxon>
        <taxon>Asteroideae</taxon>
        <taxon>Anthemideae</taxon>
        <taxon>Anthemidinae</taxon>
        <taxon>Tanacetum</taxon>
    </lineage>
</organism>
<evidence type="ECO:0000256" key="1">
    <source>
        <dbReference type="SAM" id="MobiDB-lite"/>
    </source>
</evidence>
<evidence type="ECO:0000313" key="2">
    <source>
        <dbReference type="EMBL" id="GFD36586.1"/>
    </source>
</evidence>
<reference evidence="2" key="1">
    <citation type="journal article" date="2019" name="Sci. Rep.">
        <title>Draft genome of Tanacetum cinerariifolium, the natural source of mosquito coil.</title>
        <authorList>
            <person name="Yamashiro T."/>
            <person name="Shiraishi A."/>
            <person name="Satake H."/>
            <person name="Nakayama K."/>
        </authorList>
    </citation>
    <scope>NUCLEOTIDE SEQUENCE</scope>
</reference>
<sequence>EEPISSPVLEPVVQPVQPPSPIGSPFHLDIPFFAEAAVNEPSSFVTPSKTTTADSSQNEDISPSTVEAAQILIGG</sequence>
<name>A0A699VTE1_TANCI</name>
<feature type="non-terminal residue" evidence="2">
    <location>
        <position position="1"/>
    </location>
</feature>
<gene>
    <name evidence="2" type="ORF">Tci_908555</name>
</gene>
<dbReference type="EMBL" id="BKCJ011473670">
    <property type="protein sequence ID" value="GFD36586.1"/>
    <property type="molecule type" value="Genomic_DNA"/>
</dbReference>
<feature type="non-terminal residue" evidence="2">
    <location>
        <position position="75"/>
    </location>
</feature>
<dbReference type="AlphaFoldDB" id="A0A699VTE1"/>